<evidence type="ECO:0000256" key="2">
    <source>
        <dbReference type="ARBA" id="ARBA00022803"/>
    </source>
</evidence>
<dbReference type="OrthoDB" id="1914839at2759"/>
<evidence type="ECO:0000313" key="5">
    <source>
        <dbReference type="EMBL" id="OWA52241.1"/>
    </source>
</evidence>
<feature type="region of interest" description="Disordered" evidence="4">
    <location>
        <begin position="478"/>
        <end position="620"/>
    </location>
</feature>
<name>A0A9X6NKQ3_HYPEX</name>
<feature type="compositionally biased region" description="Basic residues" evidence="4">
    <location>
        <begin position="550"/>
        <end position="561"/>
    </location>
</feature>
<dbReference type="InterPro" id="IPR013105">
    <property type="entry name" value="TPR_2"/>
</dbReference>
<dbReference type="AlphaFoldDB" id="A0A9X6NKQ3"/>
<dbReference type="PROSITE" id="PS50005">
    <property type="entry name" value="TPR"/>
    <property type="match status" value="2"/>
</dbReference>
<evidence type="ECO:0000313" key="6">
    <source>
        <dbReference type="Proteomes" id="UP000192578"/>
    </source>
</evidence>
<dbReference type="Gene3D" id="1.25.40.10">
    <property type="entry name" value="Tetratricopeptide repeat domain"/>
    <property type="match status" value="1"/>
</dbReference>
<keyword evidence="1" id="KW-0677">Repeat</keyword>
<dbReference type="InterPro" id="IPR011990">
    <property type="entry name" value="TPR-like_helical_dom_sf"/>
</dbReference>
<evidence type="ECO:0000256" key="4">
    <source>
        <dbReference type="SAM" id="MobiDB-lite"/>
    </source>
</evidence>
<dbReference type="InterPro" id="IPR039190">
    <property type="entry name" value="TTC14"/>
</dbReference>
<reference evidence="6" key="1">
    <citation type="submission" date="2017-01" db="EMBL/GenBank/DDBJ databases">
        <title>Comparative genomics of anhydrobiosis in the tardigrade Hypsibius dujardini.</title>
        <authorList>
            <person name="Yoshida Y."/>
            <person name="Koutsovoulos G."/>
            <person name="Laetsch D."/>
            <person name="Stevens L."/>
            <person name="Kumar S."/>
            <person name="Horikawa D."/>
            <person name="Ishino K."/>
            <person name="Komine S."/>
            <person name="Tomita M."/>
            <person name="Blaxter M."/>
            <person name="Arakawa K."/>
        </authorList>
    </citation>
    <scope>NUCLEOTIDE SEQUENCE [LARGE SCALE GENOMIC DNA]</scope>
    <source>
        <strain evidence="6">Z151</strain>
    </source>
</reference>
<dbReference type="InterPro" id="IPR019734">
    <property type="entry name" value="TPR_rpt"/>
</dbReference>
<feature type="compositionally biased region" description="Low complexity" evidence="4">
    <location>
        <begin position="536"/>
        <end position="547"/>
    </location>
</feature>
<dbReference type="PROSITE" id="PS50293">
    <property type="entry name" value="TPR_REGION"/>
    <property type="match status" value="1"/>
</dbReference>
<feature type="compositionally biased region" description="Basic and acidic residues" evidence="4">
    <location>
        <begin position="591"/>
        <end position="601"/>
    </location>
</feature>
<comment type="caution">
    <text evidence="5">The sequence shown here is derived from an EMBL/GenBank/DDBJ whole genome shotgun (WGS) entry which is preliminary data.</text>
</comment>
<sequence length="655" mass="73718">MSLEDGDGKKLSACSTPCGLGICMFADREKKSRVWPCRLALGNSIGKHISGGGISGRCGLPKNAVFVKIRIFKITLKVMVYQRRILARISRILALPRKSLWYISSNCKEKKTFSPMPLYGGRERLDELSERKADVLRILSKWSAEQQGEEPGRRSCVKNEEFCPVAPPLEDFLRLPSDASRSIRTRRFFEDVRKGDLLYGVVSSKSMSGLNVQLLAGEWSVMARSLDDLGIKGSESAQAARRNKFVLSVLPALEKMTLSLSQLDAVSGTAGEAALSLGLVAREELPKYYRQISHDPAEKSSDLAAYVRRQREFSNPAFLEMMRTQLEVPTSATTKRWHSLLPGYCGKQVRPEDSPDELTTIQSARWSMKSVEEGIKLMKEDNIPGALRELNKAVEMSKANVEALVARGALYARKEDFHRAIRDFEEALKLNRNHRNARKYLSDTFYHLGKKFEADEPERALKFFKDALHLDPKFEEALEGQRRLSKQHQKSGHSASKPTTKEPEKSSISTAEKLRQMLLQPTSSNGKSNSKRGRRSPSPTRSPSSPRDTGRKRDRRRRSSTPKRDVKIVSSANGAEQKQREDPDVQIISSRSRERSCERSRRSAMGLPKQPAARRPSPAVHVDVDDVEAQLEAFRSAKKAQLLATNKDIHKRTFL</sequence>
<feature type="repeat" description="TPR" evidence="3">
    <location>
        <begin position="401"/>
        <end position="434"/>
    </location>
</feature>
<dbReference type="SMART" id="SM00028">
    <property type="entry name" value="TPR"/>
    <property type="match status" value="2"/>
</dbReference>
<evidence type="ECO:0000256" key="1">
    <source>
        <dbReference type="ARBA" id="ARBA00022737"/>
    </source>
</evidence>
<dbReference type="SUPFAM" id="SSF48452">
    <property type="entry name" value="TPR-like"/>
    <property type="match status" value="1"/>
</dbReference>
<organism evidence="5 6">
    <name type="scientific">Hypsibius exemplaris</name>
    <name type="common">Freshwater tardigrade</name>
    <dbReference type="NCBI Taxonomy" id="2072580"/>
    <lineage>
        <taxon>Eukaryota</taxon>
        <taxon>Metazoa</taxon>
        <taxon>Ecdysozoa</taxon>
        <taxon>Tardigrada</taxon>
        <taxon>Eutardigrada</taxon>
        <taxon>Parachela</taxon>
        <taxon>Hypsibioidea</taxon>
        <taxon>Hypsibiidae</taxon>
        <taxon>Hypsibius</taxon>
    </lineage>
</organism>
<accession>A0A9X6NKQ3</accession>
<feature type="compositionally biased region" description="Polar residues" evidence="4">
    <location>
        <begin position="519"/>
        <end position="528"/>
    </location>
</feature>
<dbReference type="Proteomes" id="UP000192578">
    <property type="component" value="Unassembled WGS sequence"/>
</dbReference>
<dbReference type="Pfam" id="PF07719">
    <property type="entry name" value="TPR_2"/>
    <property type="match status" value="1"/>
</dbReference>
<protein>
    <submittedName>
        <fullName evidence="5">Tetratricopeptide repeat protein 14</fullName>
    </submittedName>
</protein>
<dbReference type="PANTHER" id="PTHR23184">
    <property type="entry name" value="TETRATRICOPEPTIDE REPEAT PROTEIN 14"/>
    <property type="match status" value="1"/>
</dbReference>
<keyword evidence="6" id="KW-1185">Reference proteome</keyword>
<feature type="repeat" description="TPR" evidence="3">
    <location>
        <begin position="442"/>
        <end position="474"/>
    </location>
</feature>
<gene>
    <name evidence="5" type="ORF">BV898_16700</name>
</gene>
<evidence type="ECO:0000256" key="3">
    <source>
        <dbReference type="PROSITE-ProRule" id="PRU00339"/>
    </source>
</evidence>
<dbReference type="PANTHER" id="PTHR23184:SF9">
    <property type="entry name" value="TETRATRICOPEPTIDE REPEAT PROTEIN 14"/>
    <property type="match status" value="1"/>
</dbReference>
<dbReference type="EMBL" id="MTYJ01000258">
    <property type="protein sequence ID" value="OWA52241.1"/>
    <property type="molecule type" value="Genomic_DNA"/>
</dbReference>
<keyword evidence="2 3" id="KW-0802">TPR repeat</keyword>
<proteinExistence type="predicted"/>